<reference evidence="2 3" key="1">
    <citation type="journal article" date="2020" name="BMC Genomics">
        <title>Intraspecific diversification of the crop wild relative Brassica cretica Lam. using demographic model selection.</title>
        <authorList>
            <person name="Kioukis A."/>
            <person name="Michalopoulou V.A."/>
            <person name="Briers L."/>
            <person name="Pirintsos S."/>
            <person name="Studholme D.J."/>
            <person name="Pavlidis P."/>
            <person name="Sarris P.F."/>
        </authorList>
    </citation>
    <scope>NUCLEOTIDE SEQUENCE [LARGE SCALE GENOMIC DNA]</scope>
    <source>
        <strain evidence="3">cv. PFS-1207/04</strain>
    </source>
</reference>
<evidence type="ECO:0000313" key="3">
    <source>
        <dbReference type="Proteomes" id="UP000266723"/>
    </source>
</evidence>
<protein>
    <recommendedName>
        <fullName evidence="4">Transmembrane protein</fullName>
    </recommendedName>
</protein>
<keyword evidence="3" id="KW-1185">Reference proteome</keyword>
<evidence type="ECO:0000313" key="2">
    <source>
        <dbReference type="EMBL" id="KAF3577413.1"/>
    </source>
</evidence>
<dbReference type="Proteomes" id="UP000266723">
    <property type="component" value="Unassembled WGS sequence"/>
</dbReference>
<evidence type="ECO:0008006" key="4">
    <source>
        <dbReference type="Google" id="ProtNLM"/>
    </source>
</evidence>
<comment type="caution">
    <text evidence="2">The sequence shown here is derived from an EMBL/GenBank/DDBJ whole genome shotgun (WGS) entry which is preliminary data.</text>
</comment>
<keyword evidence="1" id="KW-0812">Transmembrane</keyword>
<name>A0ABQ7DHB2_BRACR</name>
<keyword evidence="1" id="KW-1133">Transmembrane helix</keyword>
<feature type="transmembrane region" description="Helical" evidence="1">
    <location>
        <begin position="47"/>
        <end position="70"/>
    </location>
</feature>
<keyword evidence="1" id="KW-0472">Membrane</keyword>
<dbReference type="EMBL" id="QGKV02000649">
    <property type="protein sequence ID" value="KAF3577413.1"/>
    <property type="molecule type" value="Genomic_DNA"/>
</dbReference>
<proteinExistence type="predicted"/>
<accession>A0ABQ7DHB2</accession>
<evidence type="ECO:0000256" key="1">
    <source>
        <dbReference type="SAM" id="Phobius"/>
    </source>
</evidence>
<sequence length="152" mass="17596">MEAIDLNDDGQNDVMDEDIEDHEVIEISEANKGTQPRSRRRVSRRHLLIRRFSISLQFQVMSLLVLYLVLFSFDLSLSLHALYKMEAIDLNDDSQNDVMDEDIEDHEVIEISEANKGTKPRSRRRVSRITSSDSFTHFVRLSISSWTPNTQG</sequence>
<organism evidence="2 3">
    <name type="scientific">Brassica cretica</name>
    <name type="common">Mustard</name>
    <dbReference type="NCBI Taxonomy" id="69181"/>
    <lineage>
        <taxon>Eukaryota</taxon>
        <taxon>Viridiplantae</taxon>
        <taxon>Streptophyta</taxon>
        <taxon>Embryophyta</taxon>
        <taxon>Tracheophyta</taxon>
        <taxon>Spermatophyta</taxon>
        <taxon>Magnoliopsida</taxon>
        <taxon>eudicotyledons</taxon>
        <taxon>Gunneridae</taxon>
        <taxon>Pentapetalae</taxon>
        <taxon>rosids</taxon>
        <taxon>malvids</taxon>
        <taxon>Brassicales</taxon>
        <taxon>Brassicaceae</taxon>
        <taxon>Brassiceae</taxon>
        <taxon>Brassica</taxon>
    </lineage>
</organism>
<gene>
    <name evidence="2" type="ORF">DY000_02034383</name>
</gene>